<dbReference type="PANTHER" id="PTHR31594">
    <property type="entry name" value="AIG1-TYPE G DOMAIN-CONTAINING PROTEIN"/>
    <property type="match status" value="1"/>
</dbReference>
<dbReference type="InterPro" id="IPR027417">
    <property type="entry name" value="P-loop_NTPase"/>
</dbReference>
<evidence type="ECO:0000256" key="7">
    <source>
        <dbReference type="ARBA" id="ARBA00022859"/>
    </source>
</evidence>
<dbReference type="GO" id="GO:0045087">
    <property type="term" value="P:innate immune response"/>
    <property type="evidence" value="ECO:0007669"/>
    <property type="project" value="UniProtKB-KW"/>
</dbReference>
<evidence type="ECO:0000256" key="4">
    <source>
        <dbReference type="ARBA" id="ARBA00022741"/>
    </source>
</evidence>
<evidence type="ECO:0000256" key="6">
    <source>
        <dbReference type="ARBA" id="ARBA00022843"/>
    </source>
</evidence>
<proteinExistence type="predicted"/>
<evidence type="ECO:0000259" key="9">
    <source>
        <dbReference type="PROSITE" id="PS50837"/>
    </source>
</evidence>
<dbReference type="InterPro" id="IPR003593">
    <property type="entry name" value="AAA+_ATPase"/>
</dbReference>
<dbReference type="Gene3D" id="3.40.50.300">
    <property type="entry name" value="P-loop containing nucleotide triphosphate hydrolases"/>
    <property type="match status" value="1"/>
</dbReference>
<reference evidence="11 12" key="1">
    <citation type="submission" date="2025-04" db="UniProtKB">
        <authorList>
            <consortium name="RefSeq"/>
        </authorList>
    </citation>
    <scope>IDENTIFICATION</scope>
    <source>
        <tissue evidence="11 12">Brain</tissue>
    </source>
</reference>
<dbReference type="Gene3D" id="3.80.10.10">
    <property type="entry name" value="Ribonuclease Inhibitor"/>
    <property type="match status" value="1"/>
</dbReference>
<dbReference type="CDD" id="cd01671">
    <property type="entry name" value="CARD"/>
    <property type="match status" value="1"/>
</dbReference>
<dbReference type="Pfam" id="PF00619">
    <property type="entry name" value="CARD"/>
    <property type="match status" value="1"/>
</dbReference>
<accession>A0AAJ8B2P7</accession>
<dbReference type="Pfam" id="PF13516">
    <property type="entry name" value="LRR_6"/>
    <property type="match status" value="2"/>
</dbReference>
<dbReference type="GO" id="GO:0005737">
    <property type="term" value="C:cytoplasm"/>
    <property type="evidence" value="ECO:0007669"/>
    <property type="project" value="UniProtKB-SubCell"/>
</dbReference>
<dbReference type="Gene3D" id="1.20.58.1200">
    <property type="entry name" value="RNA silencing suppressor P21, N-terminal domain"/>
    <property type="match status" value="6"/>
</dbReference>
<dbReference type="RefSeq" id="XP_050925155.1">
    <property type="nucleotide sequence ID" value="XM_051069198.1"/>
</dbReference>
<dbReference type="Proteomes" id="UP000694890">
    <property type="component" value="Unplaced"/>
</dbReference>
<dbReference type="PROSITE" id="PS50209">
    <property type="entry name" value="CARD"/>
    <property type="match status" value="1"/>
</dbReference>
<dbReference type="SMART" id="SM00114">
    <property type="entry name" value="CARD"/>
    <property type="match status" value="1"/>
</dbReference>
<dbReference type="PANTHER" id="PTHR31594:SF16">
    <property type="entry name" value="SI:CH211-281L24.3"/>
    <property type="match status" value="1"/>
</dbReference>
<dbReference type="Pfam" id="PF05729">
    <property type="entry name" value="NACHT"/>
    <property type="match status" value="1"/>
</dbReference>
<keyword evidence="3" id="KW-0399">Innate immunity</keyword>
<evidence type="ECO:0000313" key="10">
    <source>
        <dbReference type="Proteomes" id="UP000694890"/>
    </source>
</evidence>
<dbReference type="InterPro" id="IPR007111">
    <property type="entry name" value="NACHT_NTPase"/>
</dbReference>
<organism evidence="10 11">
    <name type="scientific">Lates calcarifer</name>
    <name type="common">Barramundi</name>
    <name type="synonym">Holocentrus calcarifer</name>
    <dbReference type="NCBI Taxonomy" id="8187"/>
    <lineage>
        <taxon>Eukaryota</taxon>
        <taxon>Metazoa</taxon>
        <taxon>Chordata</taxon>
        <taxon>Craniata</taxon>
        <taxon>Vertebrata</taxon>
        <taxon>Euteleostomi</taxon>
        <taxon>Actinopterygii</taxon>
        <taxon>Neopterygii</taxon>
        <taxon>Teleostei</taxon>
        <taxon>Neoteleostei</taxon>
        <taxon>Acanthomorphata</taxon>
        <taxon>Carangaria</taxon>
        <taxon>Carangaria incertae sedis</taxon>
        <taxon>Centropomidae</taxon>
        <taxon>Lates</taxon>
    </lineage>
</organism>
<dbReference type="InterPro" id="IPR032675">
    <property type="entry name" value="LRR_dom_sf"/>
</dbReference>
<dbReference type="InterPro" id="IPR052090">
    <property type="entry name" value="Cytolytic_pore-forming_toxin"/>
</dbReference>
<dbReference type="SMART" id="SM00382">
    <property type="entry name" value="AAA"/>
    <property type="match status" value="1"/>
</dbReference>
<dbReference type="GO" id="GO:0042981">
    <property type="term" value="P:regulation of apoptotic process"/>
    <property type="evidence" value="ECO:0007669"/>
    <property type="project" value="InterPro"/>
</dbReference>
<dbReference type="CDD" id="cd00009">
    <property type="entry name" value="AAA"/>
    <property type="match status" value="1"/>
</dbReference>
<keyword evidence="7" id="KW-0391">Immunity</keyword>
<keyword evidence="2" id="KW-0963">Cytoplasm</keyword>
<dbReference type="SUPFAM" id="SSF47986">
    <property type="entry name" value="DEATH domain"/>
    <property type="match status" value="1"/>
</dbReference>
<evidence type="ECO:0000313" key="11">
    <source>
        <dbReference type="RefSeq" id="XP_050925155.1"/>
    </source>
</evidence>
<dbReference type="RefSeq" id="XP_050925156.1">
    <property type="nucleotide sequence ID" value="XM_051069199.1"/>
</dbReference>
<evidence type="ECO:0000256" key="2">
    <source>
        <dbReference type="ARBA" id="ARBA00022490"/>
    </source>
</evidence>
<keyword evidence="5" id="KW-0067">ATP-binding</keyword>
<feature type="domain" description="NACHT" evidence="9">
    <location>
        <begin position="224"/>
        <end position="340"/>
    </location>
</feature>
<dbReference type="GO" id="GO:0005524">
    <property type="term" value="F:ATP binding"/>
    <property type="evidence" value="ECO:0007669"/>
    <property type="project" value="UniProtKB-KW"/>
</dbReference>
<sequence>MACTSQSAVDYIQQARVHLVRELRSLSVIIENLYQQEVLSDEEVSKIQAETDDYDKTRKILDSVIKKGEQACYVLLRIIDMTRKRTLGRSSLFPEKKSEASTGTKKFDLHHWISCFSFKEDTHMDVNYLQGPRPCHRYQRKLKSKAQKISNKFWMANKNLFEERNRPDLSYTPLVLEEQGNVSPSKIKKLKSKKSKMSRPKKLRTYIPEDKPEISPSDLLKTDKDYVLVGKPGIGKTALTHEMLKLWAERDGEELDYMFYFDMRETSDLMKATSLEDLLFSVFSEPDEGKEEVLDDIKKNSDNVTIIFDGITDLSSSVVKRLVDKDLLPDAKIIITCRPDDEEDFFSRDFRRVEVKGFSEWSIKTYLSVTLGEEQKKVLNNLELLTLCHVPMYALMVSVCFSSEISPQPCTTTEIYINIVRLCLKMNSNKKKTKCLNFYINNKREQILSLAEAAFNAAERKTVILTDLSCEDSCVLSFLKPLFIKVAHTETITAYSFLHYTMQEFFAALWLLKNPDKVQDVFQQSLTEEMKHMRHLIPFMCRLLNEKNPSLMTCLIPAEELRSTSDGFFKELINKDRGSDVDILFLCQCLYESQCPEACSDLLNTLDYSLDLSEQSLDPYSCCAVAYVVSQSKERKIHLDLENVVISEQGMRRLIGCLQRVQWCDPLPRQLWKIFLLSEEQMDHSSLLGVDGNQLHLPVEGKKQLFEGAVKVMQKVTTKVNVCLYWDRPTPVCQHLCESLFEGLLHISSLSFRVTHRDPGSEDQERHHETLRREKKRLLLELCLKAALHKEESFHSVVKRLFSLFSVNTDLINILLDFYQHVKSEGCSSVIPKLRSVFQSAPSVWIIDLSERKTSILLEVLKLQPEKKQVELTGWSDEESEVRSLLQCLPYISQLSFVSQSSDPSDEARFFGNLFCAAAEREQQTGEKILELLSSVCTYQTFPLNDRDMDDDDDYDPEYQCDFLLDLCSHVKDYETKTGLRVLPSLQSVFQSAPSVWFIDPSKRKTSILLEVLKLQPEKKQVELTGCSDEESEVRSLLQCLPYISQLSFSPWFKVLNQTRFFGNLFCAAAEREQQTGEKILEMLSSVCTYQTFPLNDSYFDDDDDDLKYQCDFLLDLFSHVKDDETKTGLRVLPVFQSVFQSAPSVWIIDLSKRKTSILLEVLKLQPEKKQVELTGCSDEESEVRSLLQCLPYISQLSFVSQSSDPSDEARFFGNLFCAAAEREQQTGEKILELLSSVCTYQTFPLNDRDMDDDDDYDPEYQCDFLLDLCSHVKDYETKTGLRVLPSLQSVFQSAPSVWFIDPSKRKTSILLEVLKLQPEKKQVELTGCSDEESEVRSLLQCLPYISQLSFSPWFKVLNQTRFFGNLFCAAAEREQQTGEKILEMLSSVCTYQTFPLNDSYFDDDDDDLKYQCDFLLDLFSHVKDDETKTGLRVLPVFQSVFQSAPSVWIIDLSKRKTSILLEVLKLQPEKKQVELTGCSDEESEVRSLLQCLPYISQLSFSPWFKVLNQTRFFGNLFCAAAEREQQTGEKILELLSSVCTYQTFHLNDRDMDDDDDYDPEYQCDFLLDLFSHVKDYETKTGLRVLPSLQSVFQSVFQSAPPVWFIDLSERKTSILLEVLKLQPEKKRVELTGWSDEESEVRSLLQCLPYISQLRLSSHMVLQLFHWVRRGRLFCPLAVDELSLAPDRAQLSDRELLKVVSGLASLLRYCAVRRLDLTESCFPAQCLITLLLHPGSLTIRLSEESFQQLLTLLHEIQDQDLTLFFLSKVGGDLNCCCVNWELLHYLLQQPSAQTITVNLRKNHFLQENVTRLLPFLDRILLKRSSPSFVLAAIREIYKAQTSQIIPSLQRSLGHVINLTCRELDSEDCAALLFTLRHSDRVKLNLTWTSIPTEETQSILCSLDRVSQLSVDRNLLLRFIHCCAASDVLQEAASDLFRTLQHRLDLSCSSCVELEDQTQTLCLTGDDCRAVLRHSTQLSQLDLRDCEVEDSGLDLLFPVLHRVHLRASKAVLLQLLSLVPVNPEGDSVRRAESLCAALGGELDLSHTTLDQRACGALALMLDFSEGLEELNLSHCQLTDQLLLTLITHLHKVHVLDLSHNKITDVSTDKLLQLVCINPSTVTVRLFGNNIVDRTTFKKHTQFEIW</sequence>
<dbReference type="SUPFAM" id="SSF52047">
    <property type="entry name" value="RNI-like"/>
    <property type="match status" value="1"/>
</dbReference>
<evidence type="ECO:0000256" key="5">
    <source>
        <dbReference type="ARBA" id="ARBA00022840"/>
    </source>
</evidence>
<keyword evidence="6" id="KW-0832">Ubl conjugation</keyword>
<evidence type="ECO:0000256" key="1">
    <source>
        <dbReference type="ARBA" id="ARBA00004496"/>
    </source>
</evidence>
<dbReference type="InterPro" id="IPR011029">
    <property type="entry name" value="DEATH-like_dom_sf"/>
</dbReference>
<evidence type="ECO:0000313" key="12">
    <source>
        <dbReference type="RefSeq" id="XP_050925156.1"/>
    </source>
</evidence>
<feature type="domain" description="CARD" evidence="8">
    <location>
        <begin position="4"/>
        <end position="79"/>
    </location>
</feature>
<comment type="subcellular location">
    <subcellularLocation>
        <location evidence="1">Cytoplasm</location>
    </subcellularLocation>
</comment>
<name>A0AAJ8B2P7_LATCA</name>
<dbReference type="SUPFAM" id="SSF52540">
    <property type="entry name" value="P-loop containing nucleoside triphosphate hydrolases"/>
    <property type="match status" value="1"/>
</dbReference>
<gene>
    <name evidence="11 12" type="primary">LOC108879369</name>
</gene>
<evidence type="ECO:0000259" key="8">
    <source>
        <dbReference type="PROSITE" id="PS50209"/>
    </source>
</evidence>
<keyword evidence="4" id="KW-0547">Nucleotide-binding</keyword>
<dbReference type="Gene3D" id="1.10.533.10">
    <property type="entry name" value="Death Domain, Fas"/>
    <property type="match status" value="1"/>
</dbReference>
<protein>
    <submittedName>
        <fullName evidence="11">Uncharacterized protein LOC108879369 isoform X47</fullName>
    </submittedName>
    <submittedName>
        <fullName evidence="12">Uncharacterized protein LOC108879369 isoform X48</fullName>
    </submittedName>
</protein>
<dbReference type="InterPro" id="IPR001611">
    <property type="entry name" value="Leu-rich_rpt"/>
</dbReference>
<dbReference type="GeneID" id="108879369"/>
<dbReference type="PROSITE" id="PS50837">
    <property type="entry name" value="NACHT"/>
    <property type="match status" value="1"/>
</dbReference>
<evidence type="ECO:0000256" key="3">
    <source>
        <dbReference type="ARBA" id="ARBA00022588"/>
    </source>
</evidence>
<dbReference type="PROSITE" id="PS51450">
    <property type="entry name" value="LRR"/>
    <property type="match status" value="1"/>
</dbReference>
<dbReference type="InterPro" id="IPR001315">
    <property type="entry name" value="CARD"/>
</dbReference>